<keyword evidence="7" id="KW-1185">Reference proteome</keyword>
<accession>A0ABY8QT78</accession>
<evidence type="ECO:0000256" key="2">
    <source>
        <dbReference type="ARBA" id="ARBA00022737"/>
    </source>
</evidence>
<dbReference type="SMART" id="SM00382">
    <property type="entry name" value="AAA"/>
    <property type="match status" value="2"/>
</dbReference>
<dbReference type="EMBL" id="CP090958">
    <property type="protein sequence ID" value="WGW12214.1"/>
    <property type="molecule type" value="Genomic_DNA"/>
</dbReference>
<protein>
    <submittedName>
        <fullName evidence="6">Sugar ABC transporter ATP-binding protein</fullName>
    </submittedName>
</protein>
<keyword evidence="4 6" id="KW-0067">ATP-binding</keyword>
<organism evidence="6 7">
    <name type="scientific">Saxibacter everestensis</name>
    <dbReference type="NCBI Taxonomy" id="2909229"/>
    <lineage>
        <taxon>Bacteria</taxon>
        <taxon>Bacillati</taxon>
        <taxon>Actinomycetota</taxon>
        <taxon>Actinomycetes</taxon>
        <taxon>Micrococcales</taxon>
        <taxon>Brevibacteriaceae</taxon>
        <taxon>Saxibacter</taxon>
    </lineage>
</organism>
<dbReference type="InterPro" id="IPR050107">
    <property type="entry name" value="ABC_carbohydrate_import_ATPase"/>
</dbReference>
<gene>
    <name evidence="6" type="ORF">LWF01_00160</name>
</gene>
<dbReference type="InterPro" id="IPR017871">
    <property type="entry name" value="ABC_transporter-like_CS"/>
</dbReference>
<evidence type="ECO:0000256" key="3">
    <source>
        <dbReference type="ARBA" id="ARBA00022741"/>
    </source>
</evidence>
<dbReference type="CDD" id="cd03215">
    <property type="entry name" value="ABC_Carb_Monos_II"/>
    <property type="match status" value="1"/>
</dbReference>
<dbReference type="GO" id="GO:0005524">
    <property type="term" value="F:ATP binding"/>
    <property type="evidence" value="ECO:0007669"/>
    <property type="project" value="UniProtKB-KW"/>
</dbReference>
<feature type="domain" description="ABC transporter" evidence="5">
    <location>
        <begin position="252"/>
        <end position="500"/>
    </location>
</feature>
<evidence type="ECO:0000259" key="5">
    <source>
        <dbReference type="PROSITE" id="PS50893"/>
    </source>
</evidence>
<reference evidence="6 7" key="1">
    <citation type="submission" date="2023-05" db="EMBL/GenBank/DDBJ databases">
        <title>Lithophilousrod everest ZFBP1038 complete genpme.</title>
        <authorList>
            <person name="Tian M."/>
        </authorList>
    </citation>
    <scope>NUCLEOTIDE SEQUENCE [LARGE SCALE GENOMIC DNA]</scope>
    <source>
        <strain evidence="6 7">ZFBP1038</strain>
    </source>
</reference>
<evidence type="ECO:0000313" key="7">
    <source>
        <dbReference type="Proteomes" id="UP001209083"/>
    </source>
</evidence>
<proteinExistence type="predicted"/>
<dbReference type="PROSITE" id="PS00211">
    <property type="entry name" value="ABC_TRANSPORTER_1"/>
    <property type="match status" value="1"/>
</dbReference>
<evidence type="ECO:0000256" key="1">
    <source>
        <dbReference type="ARBA" id="ARBA00022448"/>
    </source>
</evidence>
<evidence type="ECO:0000256" key="4">
    <source>
        <dbReference type="ARBA" id="ARBA00022840"/>
    </source>
</evidence>
<name>A0ABY8QT78_9MICO</name>
<dbReference type="Proteomes" id="UP001209083">
    <property type="component" value="Chromosome"/>
</dbReference>
<dbReference type="Gene3D" id="3.40.50.300">
    <property type="entry name" value="P-loop containing nucleotide triphosphate hydrolases"/>
    <property type="match status" value="2"/>
</dbReference>
<keyword evidence="2" id="KW-0677">Repeat</keyword>
<sequence length="502" mass="53923">MTPHPATSARTEAPVVSARGVVKRFPGVIALGGMDFELFAHEVHCLVGENGAGKSTLIKTLSGFYQPDEGGIQIDGAPLTATTSAARQSGIATIYQEHNLVPYLSVAENVMLGNLGGRRGFVSRRAMHQRATVALSRVAPGIDPRAEARSLTVVEGKLVEIARAVAQNARVMILDEPTTALADADVDVLYRLIGELKASGMAILYVSHRMEEVLSLADRITVIRDGKTVASSLPAGELDQDQIVRLMVGDEVKLFEHTDREAGAVVLEARALSREGAFYDINLGVRSGEIVGLAGLIGAGRTEIARCIYGADKSTAGQVFVDGKRLRPASVSEAVRNGIGLVPEERKLQSIIPMLTVEQNITLSVLRRIKKFGAIRKRAEADIASRYIADLRIKTPSARTQIRTLSGGNQQKAIIARCLVNRPKVLILDEPTKGIDIGAKAEIHRLIELLAADGVAILVISSELPELMALSDRIIVIRDGYQVAELSRSQATKDAIMRFAAA</sequence>
<keyword evidence="3" id="KW-0547">Nucleotide-binding</keyword>
<feature type="domain" description="ABC transporter" evidence="5">
    <location>
        <begin position="16"/>
        <end position="250"/>
    </location>
</feature>
<keyword evidence="1" id="KW-0813">Transport</keyword>
<dbReference type="PROSITE" id="PS50893">
    <property type="entry name" value="ABC_TRANSPORTER_2"/>
    <property type="match status" value="2"/>
</dbReference>
<dbReference type="SUPFAM" id="SSF52540">
    <property type="entry name" value="P-loop containing nucleoside triphosphate hydrolases"/>
    <property type="match status" value="2"/>
</dbReference>
<dbReference type="Pfam" id="PF00005">
    <property type="entry name" value="ABC_tran"/>
    <property type="match status" value="2"/>
</dbReference>
<dbReference type="InterPro" id="IPR003593">
    <property type="entry name" value="AAA+_ATPase"/>
</dbReference>
<dbReference type="CDD" id="cd03216">
    <property type="entry name" value="ABC_Carb_Monos_I"/>
    <property type="match status" value="1"/>
</dbReference>
<dbReference type="PANTHER" id="PTHR43790">
    <property type="entry name" value="CARBOHYDRATE TRANSPORT ATP-BINDING PROTEIN MG119-RELATED"/>
    <property type="match status" value="1"/>
</dbReference>
<evidence type="ECO:0000313" key="6">
    <source>
        <dbReference type="EMBL" id="WGW12214.1"/>
    </source>
</evidence>
<dbReference type="PANTHER" id="PTHR43790:SF9">
    <property type="entry name" value="GALACTOFURANOSE TRANSPORTER ATP-BINDING PROTEIN YTFR"/>
    <property type="match status" value="1"/>
</dbReference>
<dbReference type="InterPro" id="IPR027417">
    <property type="entry name" value="P-loop_NTPase"/>
</dbReference>
<dbReference type="InterPro" id="IPR003439">
    <property type="entry name" value="ABC_transporter-like_ATP-bd"/>
</dbReference>
<dbReference type="RefSeq" id="WP_349639013.1">
    <property type="nucleotide sequence ID" value="NZ_CP090958.1"/>
</dbReference>